<dbReference type="GeneID" id="89952833"/>
<feature type="domain" description="Bud22" evidence="4">
    <location>
        <begin position="247"/>
        <end position="397"/>
    </location>
</feature>
<gene>
    <name evidence="5" type="ORF">ATC70_009147</name>
</gene>
<feature type="compositionally biased region" description="Basic residues" evidence="3">
    <location>
        <begin position="254"/>
        <end position="266"/>
    </location>
</feature>
<reference evidence="5 6" key="1">
    <citation type="submission" date="2022-11" db="EMBL/GenBank/DDBJ databases">
        <title>Mucor velutinosus strain NIH1002 WGS.</title>
        <authorList>
            <person name="Subramanian P."/>
            <person name="Mullikin J.C."/>
            <person name="Segre J.A."/>
            <person name="Zelazny A.M."/>
        </authorList>
    </citation>
    <scope>NUCLEOTIDE SEQUENCE [LARGE SCALE GENOMIC DNA]</scope>
    <source>
        <strain evidence="5 6">NIH1002</strain>
    </source>
</reference>
<sequence>MSDKKAPTKENLTWKINYLAAQVGEKTHMKTAILAASRAKYQQIHNRNAGEMNKETLIQELHNARKLKLESKLYQARKDLKTALKKAKNEETQKQNKKIKSARKLLENAVGEKEGDDKEAEKKPKKKITVENIELYEKELEAIKSIDLDALVEKTLKSKLQKNVELKNEDLIKDLIESSIKTKKTEDKILQNIESRLIASKAVISEMNGILSSFQNIVKGNNEKIEKMKTIEEKKKQAAEKKKRQAEEEEKKPQAAKKPRVTKAKKIGTSEFFETLGEVADDENEDENFKKIYEGEKKPNRAGQRQRRKQWEEMYGREAKHIASEYQKREEKRLANPDYRPKKKPAPKPKPAAVHHQKPSAPAEPVHPSWEAKRIQEEIMSKALSGKAKSNNKIVFDDSD</sequence>
<dbReference type="PANTHER" id="PTHR23325">
    <property type="entry name" value="SERUM RESPONSE FACTOR-BINDING"/>
    <property type="match status" value="1"/>
</dbReference>
<dbReference type="RefSeq" id="XP_064685586.1">
    <property type="nucleotide sequence ID" value="XM_064828384.1"/>
</dbReference>
<organism evidence="5 6">
    <name type="scientific">Mucor velutinosus</name>
    <dbReference type="NCBI Taxonomy" id="708070"/>
    <lineage>
        <taxon>Eukaryota</taxon>
        <taxon>Fungi</taxon>
        <taxon>Fungi incertae sedis</taxon>
        <taxon>Mucoromycota</taxon>
        <taxon>Mucoromycotina</taxon>
        <taxon>Mucoromycetes</taxon>
        <taxon>Mucorales</taxon>
        <taxon>Mucorineae</taxon>
        <taxon>Mucoraceae</taxon>
        <taxon>Mucor</taxon>
    </lineage>
</organism>
<name>A0AAN7DMV8_9FUNG</name>
<feature type="region of interest" description="Disordered" evidence="3">
    <location>
        <begin position="232"/>
        <end position="373"/>
    </location>
</feature>
<feature type="coiled-coil region" evidence="2">
    <location>
        <begin position="70"/>
        <end position="109"/>
    </location>
</feature>
<evidence type="ECO:0000313" key="5">
    <source>
        <dbReference type="EMBL" id="KAK4518920.1"/>
    </source>
</evidence>
<proteinExistence type="predicted"/>
<dbReference type="EMBL" id="JASEJX010000012">
    <property type="protein sequence ID" value="KAK4518920.1"/>
    <property type="molecule type" value="Genomic_DNA"/>
</dbReference>
<feature type="region of interest" description="Disordered" evidence="3">
    <location>
        <begin position="381"/>
        <end position="400"/>
    </location>
</feature>
<feature type="compositionally biased region" description="Basic residues" evidence="3">
    <location>
        <begin position="341"/>
        <end position="358"/>
    </location>
</feature>
<evidence type="ECO:0000256" key="2">
    <source>
        <dbReference type="SAM" id="Coils"/>
    </source>
</evidence>
<dbReference type="PANTHER" id="PTHR23325:SF1">
    <property type="entry name" value="SERUM RESPONSE FACTOR-BINDING PROTEIN 1"/>
    <property type="match status" value="1"/>
</dbReference>
<evidence type="ECO:0000259" key="4">
    <source>
        <dbReference type="Pfam" id="PF09073"/>
    </source>
</evidence>
<accession>A0AAN7DMV8</accession>
<feature type="compositionally biased region" description="Basic and acidic residues" evidence="3">
    <location>
        <begin position="309"/>
        <end position="335"/>
    </location>
</feature>
<dbReference type="AlphaFoldDB" id="A0AAN7DMV8"/>
<evidence type="ECO:0000313" key="6">
    <source>
        <dbReference type="Proteomes" id="UP001304243"/>
    </source>
</evidence>
<dbReference type="Proteomes" id="UP001304243">
    <property type="component" value="Unassembled WGS sequence"/>
</dbReference>
<evidence type="ECO:0000256" key="1">
    <source>
        <dbReference type="ARBA" id="ARBA00023054"/>
    </source>
</evidence>
<comment type="caution">
    <text evidence="5">The sequence shown here is derived from an EMBL/GenBank/DDBJ whole genome shotgun (WGS) entry which is preliminary data.</text>
</comment>
<dbReference type="Pfam" id="PF09073">
    <property type="entry name" value="BUD22"/>
    <property type="match status" value="1"/>
</dbReference>
<feature type="compositionally biased region" description="Basic and acidic residues" evidence="3">
    <location>
        <begin position="287"/>
        <end position="299"/>
    </location>
</feature>
<dbReference type="InterPro" id="IPR015158">
    <property type="entry name" value="Bud22_dom"/>
</dbReference>
<dbReference type="InterPro" id="IPR037393">
    <property type="entry name" value="Bud22/SRFB1"/>
</dbReference>
<protein>
    <recommendedName>
        <fullName evidence="4">Bud22 domain-containing protein</fullName>
    </recommendedName>
</protein>
<feature type="compositionally biased region" description="Basic and acidic residues" evidence="3">
    <location>
        <begin position="232"/>
        <end position="253"/>
    </location>
</feature>
<keyword evidence="1 2" id="KW-0175">Coiled coil</keyword>
<keyword evidence="6" id="KW-1185">Reference proteome</keyword>
<evidence type="ECO:0000256" key="3">
    <source>
        <dbReference type="SAM" id="MobiDB-lite"/>
    </source>
</evidence>